<sequence>MTATDEEARTCWTCDERKPADEFYRQGKGRLRHCKACVRQKDRDRYKATNGKDRVFDQSLRRLYGITIDQYRAKEAEQQGRCGLCRCIPQTDRRMHVDHDHATGKLRDLLCHHCNLLLGNAQDSVERLRQAIAYLDRHGGQLGNHPAYTLAAKLGERLQTEEEK</sequence>
<dbReference type="RefSeq" id="WP_189553318.1">
    <property type="nucleotide sequence ID" value="NZ_BMTP01000014.1"/>
</dbReference>
<evidence type="ECO:0000313" key="2">
    <source>
        <dbReference type="Proteomes" id="UP000636661"/>
    </source>
</evidence>
<dbReference type="EMBL" id="BMTP01000014">
    <property type="protein sequence ID" value="GGU54675.1"/>
    <property type="molecule type" value="Genomic_DNA"/>
</dbReference>
<evidence type="ECO:0008006" key="3">
    <source>
        <dbReference type="Google" id="ProtNLM"/>
    </source>
</evidence>
<name>A0A918I256_9ACTN</name>
<gene>
    <name evidence="1" type="ORF">GCM10010274_49470</name>
</gene>
<dbReference type="Gene3D" id="3.40.1800.10">
    <property type="entry name" value="His-Me finger endonucleases"/>
    <property type="match status" value="1"/>
</dbReference>
<evidence type="ECO:0000313" key="1">
    <source>
        <dbReference type="EMBL" id="GGU54675.1"/>
    </source>
</evidence>
<dbReference type="InterPro" id="IPR038563">
    <property type="entry name" value="Endonuclease_7_sf"/>
</dbReference>
<organism evidence="1 2">
    <name type="scientific">Streptomyces lavendofoliae</name>
    <dbReference type="NCBI Taxonomy" id="67314"/>
    <lineage>
        <taxon>Bacteria</taxon>
        <taxon>Bacillati</taxon>
        <taxon>Actinomycetota</taxon>
        <taxon>Actinomycetes</taxon>
        <taxon>Kitasatosporales</taxon>
        <taxon>Streptomycetaceae</taxon>
        <taxon>Streptomyces</taxon>
    </lineage>
</organism>
<dbReference type="InterPro" id="IPR004211">
    <property type="entry name" value="Endonuclease_7"/>
</dbReference>
<reference evidence="1" key="1">
    <citation type="journal article" date="2014" name="Int. J. Syst. Evol. Microbiol.">
        <title>Complete genome sequence of Corynebacterium casei LMG S-19264T (=DSM 44701T), isolated from a smear-ripened cheese.</title>
        <authorList>
            <consortium name="US DOE Joint Genome Institute (JGI-PGF)"/>
            <person name="Walter F."/>
            <person name="Albersmeier A."/>
            <person name="Kalinowski J."/>
            <person name="Ruckert C."/>
        </authorList>
    </citation>
    <scope>NUCLEOTIDE SEQUENCE</scope>
    <source>
        <strain evidence="1">JCM 4391</strain>
    </source>
</reference>
<dbReference type="Pfam" id="PF02945">
    <property type="entry name" value="Endonuclease_7"/>
    <property type="match status" value="1"/>
</dbReference>
<keyword evidence="2" id="KW-1185">Reference proteome</keyword>
<reference evidence="1" key="2">
    <citation type="submission" date="2020-09" db="EMBL/GenBank/DDBJ databases">
        <authorList>
            <person name="Sun Q."/>
            <person name="Ohkuma M."/>
        </authorList>
    </citation>
    <scope>NUCLEOTIDE SEQUENCE</scope>
    <source>
        <strain evidence="1">JCM 4391</strain>
    </source>
</reference>
<protein>
    <recommendedName>
        <fullName evidence="3">Recombination endonuclease VII</fullName>
    </recommendedName>
</protein>
<dbReference type="SUPFAM" id="SSF54060">
    <property type="entry name" value="His-Me finger endonucleases"/>
    <property type="match status" value="1"/>
</dbReference>
<dbReference type="Proteomes" id="UP000636661">
    <property type="component" value="Unassembled WGS sequence"/>
</dbReference>
<accession>A0A918I256</accession>
<comment type="caution">
    <text evidence="1">The sequence shown here is derived from an EMBL/GenBank/DDBJ whole genome shotgun (WGS) entry which is preliminary data.</text>
</comment>
<proteinExistence type="predicted"/>
<dbReference type="InterPro" id="IPR044925">
    <property type="entry name" value="His-Me_finger_sf"/>
</dbReference>
<dbReference type="AlphaFoldDB" id="A0A918I256"/>